<accession>A0A8K1LP29</accession>
<sequence>MTKGTPDSRIQAGGHGFQWDITSLQVVLGISLLQAPGSVWGEEATAELENLQIHIGNSSRFGVVVMAVPHPWVWQQKDIELLDYQIRIPELGLEKTSGDHPAQSPCPRQGHLEQVTQEHIQTHGDALCSYRAHLAIRGDVQALTSSLRIFLITPEEELRDGNTFVRFLHLRKHKPGVQHGLGSTQLGIISVKRDLQILGDIELHVNEQSPAVDKKKTTG</sequence>
<dbReference type="Proteomes" id="UP000796761">
    <property type="component" value="Unassembled WGS sequence"/>
</dbReference>
<gene>
    <name evidence="1" type="ORF">HGM15179_006495</name>
</gene>
<proteinExistence type="predicted"/>
<dbReference type="EMBL" id="SWJQ01000144">
    <property type="protein sequence ID" value="TRZ20598.1"/>
    <property type="molecule type" value="Genomic_DNA"/>
</dbReference>
<reference evidence="1" key="1">
    <citation type="submission" date="2019-04" db="EMBL/GenBank/DDBJ databases">
        <title>Genome assembly of Zosterops borbonicus 15179.</title>
        <authorList>
            <person name="Leroy T."/>
            <person name="Anselmetti Y."/>
            <person name="Tilak M.-K."/>
            <person name="Nabholz B."/>
        </authorList>
    </citation>
    <scope>NUCLEOTIDE SEQUENCE</scope>
    <source>
        <strain evidence="1">HGM_15179</strain>
        <tissue evidence="1">Muscle</tissue>
    </source>
</reference>
<name>A0A8K1LP29_9PASS</name>
<protein>
    <submittedName>
        <fullName evidence="1">Uncharacterized protein</fullName>
    </submittedName>
</protein>
<dbReference type="AlphaFoldDB" id="A0A8K1LP29"/>
<evidence type="ECO:0000313" key="1">
    <source>
        <dbReference type="EMBL" id="TRZ20598.1"/>
    </source>
</evidence>
<comment type="caution">
    <text evidence="1">The sequence shown here is derived from an EMBL/GenBank/DDBJ whole genome shotgun (WGS) entry which is preliminary data.</text>
</comment>
<evidence type="ECO:0000313" key="2">
    <source>
        <dbReference type="Proteomes" id="UP000796761"/>
    </source>
</evidence>
<organism evidence="1 2">
    <name type="scientific">Zosterops borbonicus</name>
    <dbReference type="NCBI Taxonomy" id="364589"/>
    <lineage>
        <taxon>Eukaryota</taxon>
        <taxon>Metazoa</taxon>
        <taxon>Chordata</taxon>
        <taxon>Craniata</taxon>
        <taxon>Vertebrata</taxon>
        <taxon>Euteleostomi</taxon>
        <taxon>Archelosauria</taxon>
        <taxon>Archosauria</taxon>
        <taxon>Dinosauria</taxon>
        <taxon>Saurischia</taxon>
        <taxon>Theropoda</taxon>
        <taxon>Coelurosauria</taxon>
        <taxon>Aves</taxon>
        <taxon>Neognathae</taxon>
        <taxon>Neoaves</taxon>
        <taxon>Telluraves</taxon>
        <taxon>Australaves</taxon>
        <taxon>Passeriformes</taxon>
        <taxon>Sylvioidea</taxon>
        <taxon>Zosteropidae</taxon>
        <taxon>Zosterops</taxon>
    </lineage>
</organism>
<keyword evidence="2" id="KW-1185">Reference proteome</keyword>